<name>A0A3N4IJL1_ASCIM</name>
<keyword evidence="3" id="KW-1185">Reference proteome</keyword>
<dbReference type="EMBL" id="ML119650">
    <property type="protein sequence ID" value="RPA86332.1"/>
    <property type="molecule type" value="Genomic_DNA"/>
</dbReference>
<evidence type="ECO:0000313" key="3">
    <source>
        <dbReference type="Proteomes" id="UP000275078"/>
    </source>
</evidence>
<accession>A0A3N4IJL1</accession>
<feature type="region of interest" description="Disordered" evidence="1">
    <location>
        <begin position="1"/>
        <end position="42"/>
    </location>
</feature>
<evidence type="ECO:0000313" key="2">
    <source>
        <dbReference type="EMBL" id="RPA86332.1"/>
    </source>
</evidence>
<protein>
    <submittedName>
        <fullName evidence="2">Uncharacterized protein</fullName>
    </submittedName>
</protein>
<organism evidence="2 3">
    <name type="scientific">Ascobolus immersus RN42</name>
    <dbReference type="NCBI Taxonomy" id="1160509"/>
    <lineage>
        <taxon>Eukaryota</taxon>
        <taxon>Fungi</taxon>
        <taxon>Dikarya</taxon>
        <taxon>Ascomycota</taxon>
        <taxon>Pezizomycotina</taxon>
        <taxon>Pezizomycetes</taxon>
        <taxon>Pezizales</taxon>
        <taxon>Ascobolaceae</taxon>
        <taxon>Ascobolus</taxon>
    </lineage>
</organism>
<reference evidence="2 3" key="1">
    <citation type="journal article" date="2018" name="Nat. Ecol. Evol.">
        <title>Pezizomycetes genomes reveal the molecular basis of ectomycorrhizal truffle lifestyle.</title>
        <authorList>
            <person name="Murat C."/>
            <person name="Payen T."/>
            <person name="Noel B."/>
            <person name="Kuo A."/>
            <person name="Morin E."/>
            <person name="Chen J."/>
            <person name="Kohler A."/>
            <person name="Krizsan K."/>
            <person name="Balestrini R."/>
            <person name="Da Silva C."/>
            <person name="Montanini B."/>
            <person name="Hainaut M."/>
            <person name="Levati E."/>
            <person name="Barry K.W."/>
            <person name="Belfiori B."/>
            <person name="Cichocki N."/>
            <person name="Clum A."/>
            <person name="Dockter R.B."/>
            <person name="Fauchery L."/>
            <person name="Guy J."/>
            <person name="Iotti M."/>
            <person name="Le Tacon F."/>
            <person name="Lindquist E.A."/>
            <person name="Lipzen A."/>
            <person name="Malagnac F."/>
            <person name="Mello A."/>
            <person name="Molinier V."/>
            <person name="Miyauchi S."/>
            <person name="Poulain J."/>
            <person name="Riccioni C."/>
            <person name="Rubini A."/>
            <person name="Sitrit Y."/>
            <person name="Splivallo R."/>
            <person name="Traeger S."/>
            <person name="Wang M."/>
            <person name="Zifcakova L."/>
            <person name="Wipf D."/>
            <person name="Zambonelli A."/>
            <person name="Paolocci F."/>
            <person name="Nowrousian M."/>
            <person name="Ottonello S."/>
            <person name="Baldrian P."/>
            <person name="Spatafora J.W."/>
            <person name="Henrissat B."/>
            <person name="Nagy L.G."/>
            <person name="Aury J.M."/>
            <person name="Wincker P."/>
            <person name="Grigoriev I.V."/>
            <person name="Bonfante P."/>
            <person name="Martin F.M."/>
        </authorList>
    </citation>
    <scope>NUCLEOTIDE SEQUENCE [LARGE SCALE GENOMIC DNA]</scope>
    <source>
        <strain evidence="2 3">RN42</strain>
    </source>
</reference>
<gene>
    <name evidence="2" type="ORF">BJ508DRAFT_373074</name>
</gene>
<sequence>MRGFNDTEPQWLSNDPTTYRAPTSYATKPPPTQSPPLPHTTTPLTKEDVLSLLAADQDLWPQPLTEEQILSWWTSAKDWSWKYITGVAGKLKEHQIVKGHIWKERNGDHEVGLHIFHVEKDRALWKIEWGRMMVTVFDDLQGVVKKHDVEVLGYSALAVTSDGFRAFKDAGFKLFHIETSRDSSYGARCTISVSPTAWG</sequence>
<evidence type="ECO:0000256" key="1">
    <source>
        <dbReference type="SAM" id="MobiDB-lite"/>
    </source>
</evidence>
<dbReference type="Proteomes" id="UP000275078">
    <property type="component" value="Unassembled WGS sequence"/>
</dbReference>
<proteinExistence type="predicted"/>
<feature type="compositionally biased region" description="Polar residues" evidence="1">
    <location>
        <begin position="7"/>
        <end position="26"/>
    </location>
</feature>
<feature type="compositionally biased region" description="Pro residues" evidence="1">
    <location>
        <begin position="28"/>
        <end position="38"/>
    </location>
</feature>
<dbReference type="AlphaFoldDB" id="A0A3N4IJL1"/>
<dbReference type="OrthoDB" id="4735138at2759"/>